<organism evidence="2 3">
    <name type="scientific">Adhaeribacter rhizoryzae</name>
    <dbReference type="NCBI Taxonomy" id="2607907"/>
    <lineage>
        <taxon>Bacteria</taxon>
        <taxon>Pseudomonadati</taxon>
        <taxon>Bacteroidota</taxon>
        <taxon>Cytophagia</taxon>
        <taxon>Cytophagales</taxon>
        <taxon>Hymenobacteraceae</taxon>
        <taxon>Adhaeribacter</taxon>
    </lineage>
</organism>
<dbReference type="InterPro" id="IPR009061">
    <property type="entry name" value="DNA-bd_dom_put_sf"/>
</dbReference>
<gene>
    <name evidence="2" type="ORF">F0145_12350</name>
</gene>
<evidence type="ECO:0000313" key="3">
    <source>
        <dbReference type="Proteomes" id="UP000323426"/>
    </source>
</evidence>
<dbReference type="Gene3D" id="1.10.1660.10">
    <property type="match status" value="1"/>
</dbReference>
<name>A0A5M6DE03_9BACT</name>
<dbReference type="AlphaFoldDB" id="A0A5M6DE03"/>
<accession>A0A5M6DE03</accession>
<dbReference type="Proteomes" id="UP000323426">
    <property type="component" value="Unassembled WGS sequence"/>
</dbReference>
<dbReference type="SUPFAM" id="SSF46955">
    <property type="entry name" value="Putative DNA-binding domain"/>
    <property type="match status" value="1"/>
</dbReference>
<feature type="coiled-coil region" evidence="1">
    <location>
        <begin position="68"/>
        <end position="95"/>
    </location>
</feature>
<protein>
    <recommendedName>
        <fullName evidence="4">MerR family transcriptional regulator</fullName>
    </recommendedName>
</protein>
<dbReference type="Pfam" id="PF13591">
    <property type="entry name" value="MerR_2"/>
    <property type="match status" value="1"/>
</dbReference>
<dbReference type="RefSeq" id="WP_150088721.1">
    <property type="nucleotide sequence ID" value="NZ_VWSF01000008.1"/>
</dbReference>
<keyword evidence="3" id="KW-1185">Reference proteome</keyword>
<proteinExistence type="predicted"/>
<dbReference type="EMBL" id="VWSF01000008">
    <property type="protein sequence ID" value="KAA5545718.1"/>
    <property type="molecule type" value="Genomic_DNA"/>
</dbReference>
<evidence type="ECO:0000313" key="2">
    <source>
        <dbReference type="EMBL" id="KAA5545718.1"/>
    </source>
</evidence>
<keyword evidence="1" id="KW-0175">Coiled coil</keyword>
<evidence type="ECO:0000256" key="1">
    <source>
        <dbReference type="SAM" id="Coils"/>
    </source>
</evidence>
<evidence type="ECO:0008006" key="4">
    <source>
        <dbReference type="Google" id="ProtNLM"/>
    </source>
</evidence>
<sequence>MKYIAIEEFCSHHGVEVTLIREFAAFGLVPLHVEDNREFLPDKAITRLERTLRLFHDLEVNKEGIEVILHMRKQLKKLRREHNLLQHQLQQLENLGVTGQSGSRNFIIQEVDPD</sequence>
<comment type="caution">
    <text evidence="2">The sequence shown here is derived from an EMBL/GenBank/DDBJ whole genome shotgun (WGS) entry which is preliminary data.</text>
</comment>
<reference evidence="2 3" key="1">
    <citation type="submission" date="2019-09" db="EMBL/GenBank/DDBJ databases">
        <title>Genome sequence and assembly of Adhaeribacter sp.</title>
        <authorList>
            <person name="Chhetri G."/>
        </authorList>
    </citation>
    <scope>NUCLEOTIDE SEQUENCE [LARGE SCALE GENOMIC DNA]</scope>
    <source>
        <strain evidence="2 3">DK36</strain>
    </source>
</reference>